<dbReference type="InterPro" id="IPR001647">
    <property type="entry name" value="HTH_TetR"/>
</dbReference>
<feature type="domain" description="HTH tetR-type" evidence="5">
    <location>
        <begin position="13"/>
        <end position="73"/>
    </location>
</feature>
<evidence type="ECO:0000256" key="4">
    <source>
        <dbReference type="PROSITE-ProRule" id="PRU00335"/>
    </source>
</evidence>
<keyword evidence="7" id="KW-1185">Reference proteome</keyword>
<keyword evidence="1" id="KW-0805">Transcription regulation</keyword>
<organism evidence="6 7">
    <name type="scientific">Sinomonas terricola</name>
    <dbReference type="NCBI Taxonomy" id="3110330"/>
    <lineage>
        <taxon>Bacteria</taxon>
        <taxon>Bacillati</taxon>
        <taxon>Actinomycetota</taxon>
        <taxon>Actinomycetes</taxon>
        <taxon>Micrococcales</taxon>
        <taxon>Micrococcaceae</taxon>
        <taxon>Sinomonas</taxon>
    </lineage>
</organism>
<name>A0ABU5TC09_9MICC</name>
<evidence type="ECO:0000259" key="5">
    <source>
        <dbReference type="PROSITE" id="PS50977"/>
    </source>
</evidence>
<dbReference type="InterPro" id="IPR009057">
    <property type="entry name" value="Homeodomain-like_sf"/>
</dbReference>
<evidence type="ECO:0000313" key="7">
    <source>
        <dbReference type="Proteomes" id="UP001304769"/>
    </source>
</evidence>
<protein>
    <submittedName>
        <fullName evidence="6">TetR family transcriptional regulator</fullName>
    </submittedName>
</protein>
<dbReference type="Gene3D" id="1.10.10.60">
    <property type="entry name" value="Homeodomain-like"/>
    <property type="match status" value="1"/>
</dbReference>
<evidence type="ECO:0000256" key="1">
    <source>
        <dbReference type="ARBA" id="ARBA00023015"/>
    </source>
</evidence>
<dbReference type="PANTHER" id="PTHR30055">
    <property type="entry name" value="HTH-TYPE TRANSCRIPTIONAL REGULATOR RUTR"/>
    <property type="match status" value="1"/>
</dbReference>
<dbReference type="PROSITE" id="PS50977">
    <property type="entry name" value="HTH_TETR_2"/>
    <property type="match status" value="1"/>
</dbReference>
<sequence length="212" mass="22505">MAEQLGLRERKKLETRQRIVDTALALFDERGFDRVPVTEIARAADVSEATVFNYFPSKEDLVFVGMQAYEDQLVAAVAARPAGTGAVAAFRDFVLEPRGALASDDDGAAAVVVARSARIIAGSQTLKAREQRIVDHATDALAEILARDHKALPGLGPWVVANALMGINRAMTRLAQRLASEGRSGAAVGRTVRAQGAAAFALLEKGLGTLPV</sequence>
<evidence type="ECO:0000256" key="3">
    <source>
        <dbReference type="ARBA" id="ARBA00023163"/>
    </source>
</evidence>
<feature type="DNA-binding region" description="H-T-H motif" evidence="4">
    <location>
        <begin position="36"/>
        <end position="55"/>
    </location>
</feature>
<dbReference type="PANTHER" id="PTHR30055:SF234">
    <property type="entry name" value="HTH-TYPE TRANSCRIPTIONAL REGULATOR BETI"/>
    <property type="match status" value="1"/>
</dbReference>
<dbReference type="Pfam" id="PF00440">
    <property type="entry name" value="TetR_N"/>
    <property type="match status" value="1"/>
</dbReference>
<dbReference type="Proteomes" id="UP001304769">
    <property type="component" value="Unassembled WGS sequence"/>
</dbReference>
<keyword evidence="2 4" id="KW-0238">DNA-binding</keyword>
<dbReference type="Gene3D" id="1.10.357.10">
    <property type="entry name" value="Tetracycline Repressor, domain 2"/>
    <property type="match status" value="1"/>
</dbReference>
<reference evidence="6 7" key="1">
    <citation type="submission" date="2023-12" db="EMBL/GenBank/DDBJ databases">
        <title>Sinomonas terricola sp. nov, isolated from litchi orchard soil in Guangdong, PR China.</title>
        <authorList>
            <person name="Jiaxin W."/>
            <person name="Yang Z."/>
            <person name="Honghui Z."/>
        </authorList>
    </citation>
    <scope>NUCLEOTIDE SEQUENCE [LARGE SCALE GENOMIC DNA]</scope>
    <source>
        <strain evidence="6 7">JGH33</strain>
    </source>
</reference>
<evidence type="ECO:0000256" key="2">
    <source>
        <dbReference type="ARBA" id="ARBA00023125"/>
    </source>
</evidence>
<keyword evidence="3" id="KW-0804">Transcription</keyword>
<evidence type="ECO:0000313" key="6">
    <source>
        <dbReference type="EMBL" id="MEA5457055.1"/>
    </source>
</evidence>
<dbReference type="InterPro" id="IPR050109">
    <property type="entry name" value="HTH-type_TetR-like_transc_reg"/>
</dbReference>
<dbReference type="PRINTS" id="PR00455">
    <property type="entry name" value="HTHTETR"/>
</dbReference>
<gene>
    <name evidence="6" type="ORF">SPF06_20210</name>
</gene>
<proteinExistence type="predicted"/>
<dbReference type="EMBL" id="JAYGGQ010000021">
    <property type="protein sequence ID" value="MEA5457055.1"/>
    <property type="molecule type" value="Genomic_DNA"/>
</dbReference>
<accession>A0ABU5TC09</accession>
<dbReference type="RefSeq" id="WP_323280967.1">
    <property type="nucleotide sequence ID" value="NZ_JAYGGQ010000021.1"/>
</dbReference>
<comment type="caution">
    <text evidence="6">The sequence shown here is derived from an EMBL/GenBank/DDBJ whole genome shotgun (WGS) entry which is preliminary data.</text>
</comment>
<dbReference type="SUPFAM" id="SSF46689">
    <property type="entry name" value="Homeodomain-like"/>
    <property type="match status" value="1"/>
</dbReference>